<keyword evidence="2" id="KW-0472">Membrane</keyword>
<dbReference type="RefSeq" id="WP_077342587.1">
    <property type="nucleotide sequence ID" value="NZ_CP019605.1"/>
</dbReference>
<evidence type="ECO:0000313" key="3">
    <source>
        <dbReference type="EMBL" id="AQP44978.1"/>
    </source>
</evidence>
<dbReference type="EMBL" id="CP019605">
    <property type="protein sequence ID" value="AQP44978.1"/>
    <property type="molecule type" value="Genomic_DNA"/>
</dbReference>
<accession>A0A1Q2CFT8</accession>
<evidence type="ECO:0000313" key="4">
    <source>
        <dbReference type="Proteomes" id="UP000188324"/>
    </source>
</evidence>
<proteinExistence type="predicted"/>
<evidence type="ECO:0000256" key="1">
    <source>
        <dbReference type="SAM" id="MobiDB-lite"/>
    </source>
</evidence>
<feature type="compositionally biased region" description="Low complexity" evidence="1">
    <location>
        <begin position="66"/>
        <end position="90"/>
    </location>
</feature>
<name>A0A1Q2CFT8_9ACTN</name>
<evidence type="ECO:0000256" key="2">
    <source>
        <dbReference type="SAM" id="Phobius"/>
    </source>
</evidence>
<gene>
    <name evidence="3" type="ORF">RPIT_09430</name>
</gene>
<dbReference type="AlphaFoldDB" id="A0A1Q2CFT8"/>
<organism evidence="3 4">
    <name type="scientific">Tessaracoccus flavus</name>
    <dbReference type="NCBI Taxonomy" id="1610493"/>
    <lineage>
        <taxon>Bacteria</taxon>
        <taxon>Bacillati</taxon>
        <taxon>Actinomycetota</taxon>
        <taxon>Actinomycetes</taxon>
        <taxon>Propionibacteriales</taxon>
        <taxon>Propionibacteriaceae</taxon>
        <taxon>Tessaracoccus</taxon>
    </lineage>
</organism>
<feature type="compositionally biased region" description="Low complexity" evidence="1">
    <location>
        <begin position="336"/>
        <end position="348"/>
    </location>
</feature>
<feature type="transmembrane region" description="Helical" evidence="2">
    <location>
        <begin position="35"/>
        <end position="55"/>
    </location>
</feature>
<feature type="region of interest" description="Disordered" evidence="1">
    <location>
        <begin position="1"/>
        <end position="28"/>
    </location>
</feature>
<keyword evidence="2" id="KW-0812">Transmembrane</keyword>
<dbReference type="KEGG" id="tfl:RPIT_09430"/>
<reference evidence="3 4" key="1">
    <citation type="journal article" date="2016" name="Int. J. Syst. Evol. Microbiol.">
        <title>Tessaracoccus flavus sp. nov., isolated from the drainage system of a lindane-producing factory.</title>
        <authorList>
            <person name="Kumari R."/>
            <person name="Singh P."/>
            <person name="Schumann P."/>
            <person name="Lal R."/>
        </authorList>
    </citation>
    <scope>NUCLEOTIDE SEQUENCE [LARGE SCALE GENOMIC DNA]</scope>
    <source>
        <strain evidence="3 4">RP1T</strain>
    </source>
</reference>
<feature type="region of interest" description="Disordered" evidence="1">
    <location>
        <begin position="66"/>
        <end position="96"/>
    </location>
</feature>
<feature type="region of interest" description="Disordered" evidence="1">
    <location>
        <begin position="334"/>
        <end position="353"/>
    </location>
</feature>
<dbReference type="Proteomes" id="UP000188324">
    <property type="component" value="Chromosome"/>
</dbReference>
<dbReference type="STRING" id="1610493.RPIT_09430"/>
<protein>
    <submittedName>
        <fullName evidence="3">Uncharacterized protein</fullName>
    </submittedName>
</protein>
<dbReference type="OrthoDB" id="3725593at2"/>
<sequence>MTDEQFARIFKRNTPEPTDGDWAADARHRHRRRQVGTVAVAAVAGVAVIGAPLAINVLQDNGPQYATPATSSAAPAPTASPSSGDPTGPSVSPATTAADICPAAQDYVGTDLPEGAVQLWLCGEDVEMGGRAGPPEPLTTGVDEAIATYNALEFRDPDQACTMEYTLAYTVIAEYPDGTRKAVQGELHGCRNVGDRAGGDQFFETLQDLWEGQRESTPAPELELTADEACNAPGTIMPTGPTGSVAGYLCQGTDPGTAKGVELSDELLDQLLADLETRGVAGSVPFFELPPEPHLTLLNAYGEPFVLTRHTNGLYQAGELVWRPSPELAAELEALSPSGNPSPSNPSRPAMPVRDSCLDPAAIAADTPPDQADWVGICPTRDGVAEPIDALTDPALVAQAAAALTGLPGEGCWPEEVRGPVYVLFGTFDSTTAVPVYNRCGDDPMDASEVLAPILEIFEQQRASDEMTSFRGGPLCPVAESVFDIDLTALEPQMGSVCVGVSESSGGVEISLPGDLLQRIATEVATATETTTTDVQGDRLILTDEYGEPLTLIRSGDGSYVWLPLDRPARSWTPSTELAAELDRYFAL</sequence>
<keyword evidence="4" id="KW-1185">Reference proteome</keyword>
<keyword evidence="2" id="KW-1133">Transmembrane helix</keyword>